<dbReference type="Proteomes" id="UP000683925">
    <property type="component" value="Unassembled WGS sequence"/>
</dbReference>
<feature type="coiled-coil region" evidence="1">
    <location>
        <begin position="352"/>
        <end position="383"/>
    </location>
</feature>
<feature type="domain" description="Protein kinase" evidence="3">
    <location>
        <begin position="28"/>
        <end position="298"/>
    </location>
</feature>
<sequence>MIQQNQYQEISEGITIDITTPNQPSRSYKIFEQLGMGQEGAVYRAKQINLGSTQTEVAIKFSAYIKENVMWFYRQIIDYQNKYEKPNSSNYSPSNIIRIYDAFQWNNYYALVMELGQTDLFKYIEQNKNKLTIQNKSSICQQILTSIVFIHSQNLIHRDIKPENYMMVDNQVKLIDFGLIKFYNIDQNRMTLAVGTKLFQAPELIQGKSDYTQAIDVWAMGFVFYEIIKGTQLLEVSTAKDLEELVKKHMSNQTYIYNKIDELQISDEWKQTIKRMLHPDPSQRITAKEAYEKLSKFNIVKFSNQPPPITANFIKQPVNPNNGQAIQQQSLQQLITQQLNALLYPFQASNFNINQQQQKEQSIKQLHNLKDQIIKTLNQLENNPIQVLSTNGSDSIQENQKQNQAVFKKELPPIIAQKLNEIKKMMQEIEEKSISSQQEADLNENLQKIMSEIEILKKTTQNFENKQLEYQQVQQKVDDLKQIQKILIQKEILEETRKQLQEKVNSNNETYLKKEIESLQVSINKLEQQMITLNYYQDLKAKQEQTINDLKQQTNTLSILESEVGKQKDEILDLKVNLQILDSIRSEKEKNEIYINQLKEEITRLNCYKAEFEQQQLDIQEQKQSLQQLECIEADVQKKREEFLQIKAKLRELPNEKQRLENYNRDIEKLKEEVKSLEQIQQRNDFLNQQIKALIEQKNLKLEKEEEGKKLQQEKYLLEQNGSKQTQPTRYNTTRKQ</sequence>
<dbReference type="PROSITE" id="PS50011">
    <property type="entry name" value="PROTEIN_KINASE_DOM"/>
    <property type="match status" value="1"/>
</dbReference>
<dbReference type="GO" id="GO:0005634">
    <property type="term" value="C:nucleus"/>
    <property type="evidence" value="ECO:0007669"/>
    <property type="project" value="TreeGrafter"/>
</dbReference>
<dbReference type="GO" id="GO:0004674">
    <property type="term" value="F:protein serine/threonine kinase activity"/>
    <property type="evidence" value="ECO:0007669"/>
    <property type="project" value="TreeGrafter"/>
</dbReference>
<dbReference type="GO" id="GO:0005524">
    <property type="term" value="F:ATP binding"/>
    <property type="evidence" value="ECO:0007669"/>
    <property type="project" value="InterPro"/>
</dbReference>
<comment type="caution">
    <text evidence="4">The sequence shown here is derived from an EMBL/GenBank/DDBJ whole genome shotgun (WGS) entry which is preliminary data.</text>
</comment>
<evidence type="ECO:0000313" key="4">
    <source>
        <dbReference type="EMBL" id="CAD8177473.1"/>
    </source>
</evidence>
<dbReference type="PANTHER" id="PTHR44167:SF18">
    <property type="entry name" value="PROTEIN KINASE DOMAIN-CONTAINING PROTEIN"/>
    <property type="match status" value="1"/>
</dbReference>
<dbReference type="InterPro" id="IPR008271">
    <property type="entry name" value="Ser/Thr_kinase_AS"/>
</dbReference>
<evidence type="ECO:0000259" key="3">
    <source>
        <dbReference type="PROSITE" id="PS50011"/>
    </source>
</evidence>
<dbReference type="OrthoDB" id="310629at2759"/>
<name>A0A8S1VLN5_PAROT</name>
<dbReference type="AlphaFoldDB" id="A0A8S1VLN5"/>
<dbReference type="InterPro" id="IPR000719">
    <property type="entry name" value="Prot_kinase_dom"/>
</dbReference>
<dbReference type="PROSITE" id="PS00108">
    <property type="entry name" value="PROTEIN_KINASE_ST"/>
    <property type="match status" value="1"/>
</dbReference>
<dbReference type="GO" id="GO:0044773">
    <property type="term" value="P:mitotic DNA damage checkpoint signaling"/>
    <property type="evidence" value="ECO:0007669"/>
    <property type="project" value="TreeGrafter"/>
</dbReference>
<evidence type="ECO:0000256" key="1">
    <source>
        <dbReference type="SAM" id="Coils"/>
    </source>
</evidence>
<dbReference type="OMA" id="IKENVMW"/>
<feature type="compositionally biased region" description="Polar residues" evidence="2">
    <location>
        <begin position="721"/>
        <end position="737"/>
    </location>
</feature>
<evidence type="ECO:0000256" key="2">
    <source>
        <dbReference type="SAM" id="MobiDB-lite"/>
    </source>
</evidence>
<evidence type="ECO:0000313" key="5">
    <source>
        <dbReference type="Proteomes" id="UP000683925"/>
    </source>
</evidence>
<keyword evidence="1" id="KW-0175">Coiled coil</keyword>
<dbReference type="Pfam" id="PF00069">
    <property type="entry name" value="Pkinase"/>
    <property type="match status" value="1"/>
</dbReference>
<dbReference type="EMBL" id="CAJJDP010000068">
    <property type="protein sequence ID" value="CAD8177473.1"/>
    <property type="molecule type" value="Genomic_DNA"/>
</dbReference>
<organism evidence="4 5">
    <name type="scientific">Paramecium octaurelia</name>
    <dbReference type="NCBI Taxonomy" id="43137"/>
    <lineage>
        <taxon>Eukaryota</taxon>
        <taxon>Sar</taxon>
        <taxon>Alveolata</taxon>
        <taxon>Ciliophora</taxon>
        <taxon>Intramacronucleata</taxon>
        <taxon>Oligohymenophorea</taxon>
        <taxon>Peniculida</taxon>
        <taxon>Parameciidae</taxon>
        <taxon>Paramecium</taxon>
    </lineage>
</organism>
<feature type="region of interest" description="Disordered" evidence="2">
    <location>
        <begin position="713"/>
        <end position="737"/>
    </location>
</feature>
<accession>A0A8S1VLN5</accession>
<reference evidence="4" key="1">
    <citation type="submission" date="2021-01" db="EMBL/GenBank/DDBJ databases">
        <authorList>
            <consortium name="Genoscope - CEA"/>
            <person name="William W."/>
        </authorList>
    </citation>
    <scope>NUCLEOTIDE SEQUENCE</scope>
</reference>
<dbReference type="PANTHER" id="PTHR44167">
    <property type="entry name" value="OVARIAN-SPECIFIC SERINE/THREONINE-PROTEIN KINASE LOK-RELATED"/>
    <property type="match status" value="1"/>
</dbReference>
<gene>
    <name evidence="4" type="ORF">POCTA_138.1.T0690048</name>
</gene>
<dbReference type="GO" id="GO:0005737">
    <property type="term" value="C:cytoplasm"/>
    <property type="evidence" value="ECO:0007669"/>
    <property type="project" value="TreeGrafter"/>
</dbReference>
<protein>
    <recommendedName>
        <fullName evidence="3">Protein kinase domain-containing protein</fullName>
    </recommendedName>
</protein>
<dbReference type="SMART" id="SM00220">
    <property type="entry name" value="S_TKc"/>
    <property type="match status" value="1"/>
</dbReference>
<keyword evidence="5" id="KW-1185">Reference proteome</keyword>
<proteinExistence type="predicted"/>